<dbReference type="EMBL" id="FOLG01000001">
    <property type="protein sequence ID" value="SFB81566.1"/>
    <property type="molecule type" value="Genomic_DNA"/>
</dbReference>
<keyword evidence="2" id="KW-1185">Reference proteome</keyword>
<dbReference type="InterPro" id="IPR010279">
    <property type="entry name" value="YqjD/ElaB"/>
</dbReference>
<accession>A0A1I1E4H1</accession>
<dbReference type="OrthoDB" id="8373403at2"/>
<dbReference type="PANTHER" id="PTHR35893">
    <property type="entry name" value="INNER MEMBRANE PROTEIN-RELATED"/>
    <property type="match status" value="1"/>
</dbReference>
<gene>
    <name evidence="1" type="ORF">SAMN04488094_101610</name>
</gene>
<dbReference type="AlphaFoldDB" id="A0A1I1E4H1"/>
<proteinExistence type="predicted"/>
<protein>
    <submittedName>
        <fullName evidence="1">Membrane-anchored ribosome-binding protein, inhibits growth in stationary phase, ElaB/YqjD/DUF883 family</fullName>
    </submittedName>
</protein>
<dbReference type="Proteomes" id="UP000198728">
    <property type="component" value="Unassembled WGS sequence"/>
</dbReference>
<dbReference type="RefSeq" id="WP_093359168.1">
    <property type="nucleotide sequence ID" value="NZ_FOLG01000001.1"/>
</dbReference>
<dbReference type="STRING" id="441112.SAMN04488094_101610"/>
<dbReference type="PANTHER" id="PTHR35893:SF3">
    <property type="entry name" value="INNER MEMBRANE PROTEIN"/>
    <property type="match status" value="1"/>
</dbReference>
<organism evidence="1 2">
    <name type="scientific">Tropicimonas isoalkanivorans</name>
    <dbReference type="NCBI Taxonomy" id="441112"/>
    <lineage>
        <taxon>Bacteria</taxon>
        <taxon>Pseudomonadati</taxon>
        <taxon>Pseudomonadota</taxon>
        <taxon>Alphaproteobacteria</taxon>
        <taxon>Rhodobacterales</taxon>
        <taxon>Roseobacteraceae</taxon>
        <taxon>Tropicimonas</taxon>
    </lineage>
</organism>
<name>A0A1I1E4H1_9RHOB</name>
<dbReference type="GO" id="GO:0043022">
    <property type="term" value="F:ribosome binding"/>
    <property type="evidence" value="ECO:0007669"/>
    <property type="project" value="InterPro"/>
</dbReference>
<evidence type="ECO:0000313" key="2">
    <source>
        <dbReference type="Proteomes" id="UP000198728"/>
    </source>
</evidence>
<reference evidence="1 2" key="1">
    <citation type="submission" date="2016-10" db="EMBL/GenBank/DDBJ databases">
        <authorList>
            <person name="de Groot N.N."/>
        </authorList>
    </citation>
    <scope>NUCLEOTIDE SEQUENCE [LARGE SCALE GENOMIC DNA]</scope>
    <source>
        <strain evidence="1 2">DSM 19548</strain>
    </source>
</reference>
<evidence type="ECO:0000313" key="1">
    <source>
        <dbReference type="EMBL" id="SFB81566.1"/>
    </source>
</evidence>
<sequence>MATTTTAKKDPEREDLEEQLKVIRDDVAKLTGLLKNLAESKTAEARDQAMARAQDVLDTSERAYRSTRARAEAQAESLEAYVADKPLQSTLIALGIGLVLGRMSRH</sequence>